<protein>
    <submittedName>
        <fullName evidence="9">Uncharacterized protein</fullName>
    </submittedName>
</protein>
<name>A0A815L7M5_9BILA</name>
<dbReference type="AlphaFoldDB" id="A0A815L7M5"/>
<dbReference type="GO" id="GO:0051082">
    <property type="term" value="F:unfolded protein binding"/>
    <property type="evidence" value="ECO:0007669"/>
    <property type="project" value="InterPro"/>
</dbReference>
<dbReference type="InterPro" id="IPR002939">
    <property type="entry name" value="DnaJ_C"/>
</dbReference>
<evidence type="ECO:0000313" key="10">
    <source>
        <dbReference type="EMBL" id="CAF3617853.1"/>
    </source>
</evidence>
<keyword evidence="4 5" id="KW-0862">Zinc</keyword>
<evidence type="ECO:0000256" key="3">
    <source>
        <dbReference type="ARBA" id="ARBA00022771"/>
    </source>
</evidence>
<dbReference type="SUPFAM" id="SSF46565">
    <property type="entry name" value="Chaperone J-domain"/>
    <property type="match status" value="1"/>
</dbReference>
<dbReference type="PROSITE" id="PS51188">
    <property type="entry name" value="ZF_CR"/>
    <property type="match status" value="1"/>
</dbReference>
<proteinExistence type="predicted"/>
<feature type="zinc finger region" description="CR-type" evidence="5">
    <location>
        <begin position="128"/>
        <end position="212"/>
    </location>
</feature>
<feature type="domain" description="J" evidence="7">
    <location>
        <begin position="12"/>
        <end position="75"/>
    </location>
</feature>
<evidence type="ECO:0000256" key="5">
    <source>
        <dbReference type="PROSITE-ProRule" id="PRU00546"/>
    </source>
</evidence>
<keyword evidence="3 5" id="KW-0863">Zinc-finger</keyword>
<dbReference type="PRINTS" id="PR00625">
    <property type="entry name" value="JDOMAIN"/>
</dbReference>
<sequence>MPVPKSIKRDTQLYDLLEVSPDATNAEIAKAYKAAAMKYHPDRNPDAPPEKFKEISAAYDVLKDEHKKEIYDQYGLEGLKEGMGAQNVTSLFDLIIGSSSRYHRRNSKPKGESKVIPLKVSLEILYNGETKSVVFTRKIVCQQCHGSGCKEGKKRIHCRACHGQGVRMGISRMGPLTFQQPIQCRECDGEGQIIAHKDKCHLCHGNQIVEEKKCLDVVILPGYSNGKKIKFRGENDQLPGIEPGDVFILIEQEKHPIFERINENDLLIKMKINLNESLTGFQRTIQHLDGRHVLIQHPPDHPMVPNSMKKIPNQGMISMETHHTGDLIIQFDVEFPPINFFHHPNIIQKLESILPSKPVLNVPSGVNLDEASSMIDYNKESHSNKHRSQKTYSGNNDENDDDDDDQYVDDDDDDDNQPQVHACQTH</sequence>
<dbReference type="SUPFAM" id="SSF57938">
    <property type="entry name" value="DnaJ/Hsp40 cysteine-rich domain"/>
    <property type="match status" value="1"/>
</dbReference>
<dbReference type="InterPro" id="IPR008971">
    <property type="entry name" value="HSP40/DnaJ_pept-bd"/>
</dbReference>
<dbReference type="SUPFAM" id="SSF49493">
    <property type="entry name" value="HSP40/DnaJ peptide-binding domain"/>
    <property type="match status" value="2"/>
</dbReference>
<gene>
    <name evidence="10" type="ORF">JBS370_LOCUS4625</name>
    <name evidence="9" type="ORF">ZHD862_LOCUS33263</name>
</gene>
<dbReference type="Pfam" id="PF00684">
    <property type="entry name" value="DnaJ_CXXCXGXG"/>
    <property type="match status" value="1"/>
</dbReference>
<dbReference type="InterPro" id="IPR036410">
    <property type="entry name" value="HSP_DnaJ_Cys-rich_dom_sf"/>
</dbReference>
<dbReference type="Proteomes" id="UP000663836">
    <property type="component" value="Unassembled WGS sequence"/>
</dbReference>
<dbReference type="PANTHER" id="PTHR43888">
    <property type="entry name" value="DNAJ-LIKE-2, ISOFORM A-RELATED"/>
    <property type="match status" value="1"/>
</dbReference>
<dbReference type="GO" id="GO:0008270">
    <property type="term" value="F:zinc ion binding"/>
    <property type="evidence" value="ECO:0007669"/>
    <property type="project" value="UniProtKB-KW"/>
</dbReference>
<evidence type="ECO:0000256" key="1">
    <source>
        <dbReference type="ARBA" id="ARBA00022723"/>
    </source>
</evidence>
<dbReference type="Pfam" id="PF00226">
    <property type="entry name" value="DnaJ"/>
    <property type="match status" value="1"/>
</dbReference>
<dbReference type="Gene3D" id="1.10.287.110">
    <property type="entry name" value="DnaJ domain"/>
    <property type="match status" value="1"/>
</dbReference>
<dbReference type="FunFam" id="2.60.260.20:FF:000003">
    <property type="entry name" value="DnaJ subfamily A member 2"/>
    <property type="match status" value="1"/>
</dbReference>
<accession>A0A815L7M5</accession>
<dbReference type="Gene3D" id="2.60.260.20">
    <property type="entry name" value="Urease metallochaperone UreE, N-terminal domain"/>
    <property type="match status" value="2"/>
</dbReference>
<reference evidence="9" key="1">
    <citation type="submission" date="2021-02" db="EMBL/GenBank/DDBJ databases">
        <authorList>
            <person name="Nowell W R."/>
        </authorList>
    </citation>
    <scope>NUCLEOTIDE SEQUENCE</scope>
</reference>
<feature type="compositionally biased region" description="Acidic residues" evidence="6">
    <location>
        <begin position="397"/>
        <end position="416"/>
    </location>
</feature>
<keyword evidence="2" id="KW-0677">Repeat</keyword>
<dbReference type="InterPro" id="IPR001623">
    <property type="entry name" value="DnaJ_domain"/>
</dbReference>
<dbReference type="PROSITE" id="PS50076">
    <property type="entry name" value="DNAJ_2"/>
    <property type="match status" value="1"/>
</dbReference>
<keyword evidence="1 5" id="KW-0479">Metal-binding</keyword>
<dbReference type="EMBL" id="CAJNOT010003875">
    <property type="protein sequence ID" value="CAF1404084.1"/>
    <property type="molecule type" value="Genomic_DNA"/>
</dbReference>
<evidence type="ECO:0000313" key="9">
    <source>
        <dbReference type="EMBL" id="CAF1404084.1"/>
    </source>
</evidence>
<dbReference type="PROSITE" id="PS00636">
    <property type="entry name" value="DNAJ_1"/>
    <property type="match status" value="1"/>
</dbReference>
<dbReference type="FunFam" id="2.10.230.10:FF:000001">
    <property type="entry name" value="DnaJ subfamily A member 2"/>
    <property type="match status" value="1"/>
</dbReference>
<evidence type="ECO:0000256" key="6">
    <source>
        <dbReference type="SAM" id="MobiDB-lite"/>
    </source>
</evidence>
<dbReference type="CDD" id="cd06257">
    <property type="entry name" value="DnaJ"/>
    <property type="match status" value="1"/>
</dbReference>
<dbReference type="GO" id="GO:0030544">
    <property type="term" value="F:Hsp70 protein binding"/>
    <property type="evidence" value="ECO:0007669"/>
    <property type="project" value="InterPro"/>
</dbReference>
<dbReference type="InterPro" id="IPR044713">
    <property type="entry name" value="DNJA1/2-like"/>
</dbReference>
<feature type="region of interest" description="Disordered" evidence="6">
    <location>
        <begin position="377"/>
        <end position="426"/>
    </location>
</feature>
<dbReference type="Proteomes" id="UP000663864">
    <property type="component" value="Unassembled WGS sequence"/>
</dbReference>
<comment type="caution">
    <text evidence="9">The sequence shown here is derived from an EMBL/GenBank/DDBJ whole genome shotgun (WGS) entry which is preliminary data.</text>
</comment>
<dbReference type="EMBL" id="CAJOBD010000224">
    <property type="protein sequence ID" value="CAF3617853.1"/>
    <property type="molecule type" value="Genomic_DNA"/>
</dbReference>
<feature type="domain" description="CR-type" evidence="8">
    <location>
        <begin position="128"/>
        <end position="212"/>
    </location>
</feature>
<feature type="compositionally biased region" description="Polar residues" evidence="6">
    <location>
        <begin position="417"/>
        <end position="426"/>
    </location>
</feature>
<organism evidence="9 11">
    <name type="scientific">Rotaria sordida</name>
    <dbReference type="NCBI Taxonomy" id="392033"/>
    <lineage>
        <taxon>Eukaryota</taxon>
        <taxon>Metazoa</taxon>
        <taxon>Spiralia</taxon>
        <taxon>Gnathifera</taxon>
        <taxon>Rotifera</taxon>
        <taxon>Eurotatoria</taxon>
        <taxon>Bdelloidea</taxon>
        <taxon>Philodinida</taxon>
        <taxon>Philodinidae</taxon>
        <taxon>Rotaria</taxon>
    </lineage>
</organism>
<dbReference type="InterPro" id="IPR036869">
    <property type="entry name" value="J_dom_sf"/>
</dbReference>
<evidence type="ECO:0000313" key="11">
    <source>
        <dbReference type="Proteomes" id="UP000663864"/>
    </source>
</evidence>
<dbReference type="Pfam" id="PF01556">
    <property type="entry name" value="DnaJ_C"/>
    <property type="match status" value="1"/>
</dbReference>
<evidence type="ECO:0000259" key="7">
    <source>
        <dbReference type="PROSITE" id="PS50076"/>
    </source>
</evidence>
<dbReference type="InterPro" id="IPR018253">
    <property type="entry name" value="DnaJ_domain_CS"/>
</dbReference>
<dbReference type="Gene3D" id="2.10.230.10">
    <property type="entry name" value="Heat shock protein DnaJ, cysteine-rich domain"/>
    <property type="match status" value="1"/>
</dbReference>
<dbReference type="CDD" id="cd10747">
    <property type="entry name" value="DnaJ_C"/>
    <property type="match status" value="1"/>
</dbReference>
<evidence type="ECO:0000256" key="4">
    <source>
        <dbReference type="ARBA" id="ARBA00022833"/>
    </source>
</evidence>
<dbReference type="GO" id="GO:0006457">
    <property type="term" value="P:protein folding"/>
    <property type="evidence" value="ECO:0007669"/>
    <property type="project" value="InterPro"/>
</dbReference>
<dbReference type="InterPro" id="IPR001305">
    <property type="entry name" value="HSP_DnaJ_Cys-rich_dom"/>
</dbReference>
<evidence type="ECO:0000259" key="8">
    <source>
        <dbReference type="PROSITE" id="PS51188"/>
    </source>
</evidence>
<dbReference type="CDD" id="cd10719">
    <property type="entry name" value="DnaJ_zf"/>
    <property type="match status" value="1"/>
</dbReference>
<evidence type="ECO:0000256" key="2">
    <source>
        <dbReference type="ARBA" id="ARBA00022737"/>
    </source>
</evidence>
<dbReference type="SMART" id="SM00271">
    <property type="entry name" value="DnaJ"/>
    <property type="match status" value="1"/>
</dbReference>